<name>A0ABU3DQD2_9FLAO</name>
<dbReference type="Proteomes" id="UP001253848">
    <property type="component" value="Unassembled WGS sequence"/>
</dbReference>
<dbReference type="EMBL" id="JAVRHN010000004">
    <property type="protein sequence ID" value="MDT0685925.1"/>
    <property type="molecule type" value="Genomic_DNA"/>
</dbReference>
<dbReference type="GO" id="GO:0008483">
    <property type="term" value="F:transaminase activity"/>
    <property type="evidence" value="ECO:0007669"/>
    <property type="project" value="UniProtKB-KW"/>
</dbReference>
<organism evidence="1 2">
    <name type="scientific">Autumnicola psychrophila</name>
    <dbReference type="NCBI Taxonomy" id="3075592"/>
    <lineage>
        <taxon>Bacteria</taxon>
        <taxon>Pseudomonadati</taxon>
        <taxon>Bacteroidota</taxon>
        <taxon>Flavobacteriia</taxon>
        <taxon>Flavobacteriales</taxon>
        <taxon>Flavobacteriaceae</taxon>
        <taxon>Autumnicola</taxon>
    </lineage>
</organism>
<gene>
    <name evidence="1" type="ORF">RM541_06090</name>
</gene>
<accession>A0ABU3DQD2</accession>
<evidence type="ECO:0000313" key="2">
    <source>
        <dbReference type="Proteomes" id="UP001253848"/>
    </source>
</evidence>
<dbReference type="RefSeq" id="WP_311499334.1">
    <property type="nucleotide sequence ID" value="NZ_JAVRHN010000004.1"/>
</dbReference>
<sequence length="186" mass="21644">MTITICIEGIKNTFSTSPGTVKDIYMKIVSSSGKGNFKIIKNDQEVCELVYNNWFSDKAQTVLNRNNIEIKPKNIWTSKVDIFTNKKKIGDITFNLKGHMVIRLEKEDSKEYNYLLKNKAKWKLRFEVYNESEILQFSLNSVNKWNKLNYDYNVEVADYNSEFELEELLIYCGYAANLYLAIISAA</sequence>
<evidence type="ECO:0000313" key="1">
    <source>
        <dbReference type="EMBL" id="MDT0685925.1"/>
    </source>
</evidence>
<keyword evidence="2" id="KW-1185">Reference proteome</keyword>
<reference evidence="1 2" key="1">
    <citation type="submission" date="2023-09" db="EMBL/GenBank/DDBJ databases">
        <authorList>
            <person name="Rey-Velasco X."/>
        </authorList>
    </citation>
    <scope>NUCLEOTIDE SEQUENCE [LARGE SCALE GENOMIC DNA]</scope>
    <source>
        <strain evidence="1 2">F225</strain>
    </source>
</reference>
<comment type="caution">
    <text evidence="1">The sequence shown here is derived from an EMBL/GenBank/DDBJ whole genome shotgun (WGS) entry which is preliminary data.</text>
</comment>
<keyword evidence="1" id="KW-0808">Transferase</keyword>
<protein>
    <submittedName>
        <fullName evidence="1">Aminotransferase</fullName>
    </submittedName>
</protein>
<proteinExistence type="predicted"/>
<keyword evidence="1" id="KW-0032">Aminotransferase</keyword>